<name>A0A8H6E941_PETAA</name>
<dbReference type="Proteomes" id="UP000541154">
    <property type="component" value="Unassembled WGS sequence"/>
</dbReference>
<dbReference type="GO" id="GO:0016491">
    <property type="term" value="F:oxidoreductase activity"/>
    <property type="evidence" value="ECO:0007669"/>
    <property type="project" value="InterPro"/>
</dbReference>
<dbReference type="EMBL" id="SPNV01000039">
    <property type="protein sequence ID" value="KAF5864089.1"/>
    <property type="molecule type" value="Genomic_DNA"/>
</dbReference>
<proteinExistence type="predicted"/>
<organism evidence="1 2">
    <name type="scientific">Petromyces alliaceus</name>
    <name type="common">Aspergillus alliaceus</name>
    <dbReference type="NCBI Taxonomy" id="209559"/>
    <lineage>
        <taxon>Eukaryota</taxon>
        <taxon>Fungi</taxon>
        <taxon>Dikarya</taxon>
        <taxon>Ascomycota</taxon>
        <taxon>Pezizomycotina</taxon>
        <taxon>Eurotiomycetes</taxon>
        <taxon>Eurotiomycetidae</taxon>
        <taxon>Eurotiales</taxon>
        <taxon>Aspergillaceae</taxon>
        <taxon>Aspergillus</taxon>
        <taxon>Aspergillus subgen. Circumdati</taxon>
    </lineage>
</organism>
<sequence length="288" mass="32623">MTKFFVATRQLNEKNASKRAADTEVVLNEVHDREPGSDSHLMGIARMNYLHARYRKAGKILDEDMLHTLGSAVVDIVRGVDKGEWRQLTDVERRAIGVFHKALGDAMEISFTFLPSHKTGWRGGMELAKCNMPDPLMPLIESIVYAKFEQRFEKPGLVDTAFDKGILSMRKFILRYLSLPRPDSKAVRVLSESPDPKTGLYTWNLWIEHPWYVKPTFSHRWDPKALLVRLFGNGAIPAANGSYKESGYDLRTIGPAAQERKGQDEMETIFLILKGTNYAAGCPFHARV</sequence>
<protein>
    <recommendedName>
        <fullName evidence="3">ER-bound oxygenase mpaB/mpaB'/Rubber oxygenase catalytic domain-containing protein</fullName>
    </recommendedName>
</protein>
<dbReference type="AlphaFoldDB" id="A0A8H6E941"/>
<evidence type="ECO:0000313" key="2">
    <source>
        <dbReference type="Proteomes" id="UP000541154"/>
    </source>
</evidence>
<accession>A0A8H6E941</accession>
<evidence type="ECO:0008006" key="3">
    <source>
        <dbReference type="Google" id="ProtNLM"/>
    </source>
</evidence>
<dbReference type="PANTHER" id="PTHR36124:SF4">
    <property type="entry name" value="ER-BOUND OXYGENASE MPAB_MPAB'_RUBBER OXYGENASE CATALYTIC DOMAIN-CONTAINING PROTEIN"/>
    <property type="match status" value="1"/>
</dbReference>
<gene>
    <name evidence="1" type="ORF">ETB97_008495</name>
</gene>
<reference evidence="1 2" key="1">
    <citation type="submission" date="2019-04" db="EMBL/GenBank/DDBJ databases">
        <title>Aspergillus burnettii sp. nov., novel species from soil in southeast Queensland.</title>
        <authorList>
            <person name="Gilchrist C.L.M."/>
            <person name="Pitt J.I."/>
            <person name="Lange L."/>
            <person name="Lacey H.J."/>
            <person name="Vuong D."/>
            <person name="Midgley D.J."/>
            <person name="Greenfield P."/>
            <person name="Bradbury M."/>
            <person name="Lacey E."/>
            <person name="Busk P.K."/>
            <person name="Pilgaard B."/>
            <person name="Chooi Y.H."/>
            <person name="Piggott A.M."/>
        </authorList>
    </citation>
    <scope>NUCLEOTIDE SEQUENCE [LARGE SCALE GENOMIC DNA]</scope>
    <source>
        <strain evidence="1 2">FRR 5400</strain>
    </source>
</reference>
<dbReference type="PANTHER" id="PTHR36124">
    <property type="match status" value="1"/>
</dbReference>
<comment type="caution">
    <text evidence="1">The sequence shown here is derived from an EMBL/GenBank/DDBJ whole genome shotgun (WGS) entry which is preliminary data.</text>
</comment>
<keyword evidence="2" id="KW-1185">Reference proteome</keyword>
<evidence type="ECO:0000313" key="1">
    <source>
        <dbReference type="EMBL" id="KAF5864089.1"/>
    </source>
</evidence>
<dbReference type="InterPro" id="IPR046366">
    <property type="entry name" value="MPAB"/>
</dbReference>